<proteinExistence type="predicted"/>
<evidence type="ECO:0000313" key="9">
    <source>
        <dbReference type="EMBL" id="QNM39434.1"/>
    </source>
</evidence>
<dbReference type="Pfam" id="PF05405">
    <property type="entry name" value="Mt_ATP-synt_B"/>
    <property type="match status" value="1"/>
</dbReference>
<evidence type="ECO:0000256" key="3">
    <source>
        <dbReference type="ARBA" id="ARBA00022547"/>
    </source>
</evidence>
<reference evidence="9" key="1">
    <citation type="submission" date="2020-07" db="EMBL/GenBank/DDBJ databases">
        <title>Complete mitochondrial genomes reveal population-level patterns in the widespread red alga Gelidiella fanii (Gelidiales, Rhodophyta).</title>
        <authorList>
            <person name="Boo G.H."/>
            <person name="Zubia M."/>
            <person name="Hughey J.R."/>
            <person name="Sherwood A.R."/>
            <person name="Fujii M.T."/>
            <person name="Boo S.M."/>
            <person name="Miller K.A."/>
        </authorList>
    </citation>
    <scope>NUCLEOTIDE SEQUENCE</scope>
</reference>
<keyword evidence="8" id="KW-1133">Transmembrane helix</keyword>
<keyword evidence="8" id="KW-0812">Transmembrane</keyword>
<evidence type="ECO:0000256" key="7">
    <source>
        <dbReference type="ARBA" id="ARBA00023136"/>
    </source>
</evidence>
<evidence type="ECO:0000256" key="1">
    <source>
        <dbReference type="ARBA" id="ARBA00004325"/>
    </source>
</evidence>
<dbReference type="GO" id="GO:0015078">
    <property type="term" value="F:proton transmembrane transporter activity"/>
    <property type="evidence" value="ECO:0007669"/>
    <property type="project" value="InterPro"/>
</dbReference>
<dbReference type="GO" id="GO:0031966">
    <property type="term" value="C:mitochondrial membrane"/>
    <property type="evidence" value="ECO:0007669"/>
    <property type="project" value="UniProtKB-SubCell"/>
</dbReference>
<keyword evidence="6 9" id="KW-0496">Mitochondrion</keyword>
<keyword evidence="4" id="KW-0375">Hydrogen ion transport</keyword>
<feature type="transmembrane region" description="Helical" evidence="8">
    <location>
        <begin position="6"/>
        <end position="39"/>
    </location>
</feature>
<dbReference type="InterPro" id="IPR008688">
    <property type="entry name" value="ATP_synth_Bsub_B/MI25"/>
</dbReference>
<comment type="subcellular location">
    <subcellularLocation>
        <location evidence="1">Mitochondrion membrane</location>
    </subcellularLocation>
</comment>
<keyword evidence="2" id="KW-0813">Transport</keyword>
<dbReference type="AlphaFoldDB" id="A0A7G9IVP0"/>
<gene>
    <name evidence="9" type="primary">atp4</name>
</gene>
<dbReference type="GeneID" id="62620044"/>
<protein>
    <submittedName>
        <fullName evidence="9">Atp4</fullName>
    </submittedName>
</protein>
<evidence type="ECO:0000256" key="4">
    <source>
        <dbReference type="ARBA" id="ARBA00022781"/>
    </source>
</evidence>
<keyword evidence="3" id="KW-0138">CF(0)</keyword>
<evidence type="ECO:0000256" key="6">
    <source>
        <dbReference type="ARBA" id="ARBA00023128"/>
    </source>
</evidence>
<dbReference type="GO" id="GO:0045259">
    <property type="term" value="C:proton-transporting ATP synthase complex"/>
    <property type="evidence" value="ECO:0007669"/>
    <property type="project" value="UniProtKB-KW"/>
</dbReference>
<name>A0A7G9IVP0_9FLOR</name>
<accession>A0A7G9IVP0</accession>
<sequence>MLNFSIISFITLILISQNIILLNEEILILICFITFIWLLLSKTSSLMKKDLNEQASAIQNSLENSFNQIIVSLDKEWHIQNEFKSLTYNFELLKAHFVELNLFISDKLSKFALNNYQEAFKKKLIFVQRLENQTSKLLALLVVKKLNKAIALKTYYLTTFQLPILTCTYKISLREFFKVI</sequence>
<evidence type="ECO:0000256" key="2">
    <source>
        <dbReference type="ARBA" id="ARBA00022448"/>
    </source>
</evidence>
<geneLocation type="mitochondrion" evidence="9"/>
<organism evidence="9">
    <name type="scientific">Gelidiella acerosa</name>
    <dbReference type="NCBI Taxonomy" id="28867"/>
    <lineage>
        <taxon>Eukaryota</taxon>
        <taxon>Rhodophyta</taxon>
        <taxon>Florideophyceae</taxon>
        <taxon>Rhodymeniophycidae</taxon>
        <taxon>Gelidiales</taxon>
        <taxon>Gelidiellaceae</taxon>
        <taxon>Gelidiella</taxon>
    </lineage>
</organism>
<dbReference type="EMBL" id="MT742595">
    <property type="protein sequence ID" value="QNM39434.1"/>
    <property type="molecule type" value="Genomic_DNA"/>
</dbReference>
<keyword evidence="7 8" id="KW-0472">Membrane</keyword>
<evidence type="ECO:0000256" key="5">
    <source>
        <dbReference type="ARBA" id="ARBA00023065"/>
    </source>
</evidence>
<keyword evidence="5" id="KW-0406">Ion transport</keyword>
<dbReference type="RefSeq" id="YP_009988296.1">
    <property type="nucleotide sequence ID" value="NC_052712.1"/>
</dbReference>
<evidence type="ECO:0000256" key="8">
    <source>
        <dbReference type="SAM" id="Phobius"/>
    </source>
</evidence>
<dbReference type="GO" id="GO:0015986">
    <property type="term" value="P:proton motive force-driven ATP synthesis"/>
    <property type="evidence" value="ECO:0007669"/>
    <property type="project" value="InterPro"/>
</dbReference>